<keyword evidence="4" id="KW-1185">Reference proteome</keyword>
<keyword evidence="1 2" id="KW-0175">Coiled coil</keyword>
<accession>A0AA39WVQ7</accession>
<dbReference type="EMBL" id="JAULSU010000003">
    <property type="protein sequence ID" value="KAK0622518.1"/>
    <property type="molecule type" value="Genomic_DNA"/>
</dbReference>
<dbReference type="Proteomes" id="UP001175000">
    <property type="component" value="Unassembled WGS sequence"/>
</dbReference>
<protein>
    <submittedName>
        <fullName evidence="3">Uncharacterized protein</fullName>
    </submittedName>
</protein>
<proteinExistence type="predicted"/>
<evidence type="ECO:0000313" key="4">
    <source>
        <dbReference type="Proteomes" id="UP001175000"/>
    </source>
</evidence>
<comment type="caution">
    <text evidence="3">The sequence shown here is derived from an EMBL/GenBank/DDBJ whole genome shotgun (WGS) entry which is preliminary data.</text>
</comment>
<evidence type="ECO:0000256" key="1">
    <source>
        <dbReference type="ARBA" id="ARBA00023054"/>
    </source>
</evidence>
<reference evidence="3" key="1">
    <citation type="submission" date="2023-06" db="EMBL/GenBank/DDBJ databases">
        <title>Genome-scale phylogeny and comparative genomics of the fungal order Sordariales.</title>
        <authorList>
            <consortium name="Lawrence Berkeley National Laboratory"/>
            <person name="Hensen N."/>
            <person name="Bonometti L."/>
            <person name="Westerberg I."/>
            <person name="Brannstrom I.O."/>
            <person name="Guillou S."/>
            <person name="Cros-Aarteil S."/>
            <person name="Calhoun S."/>
            <person name="Haridas S."/>
            <person name="Kuo A."/>
            <person name="Mondo S."/>
            <person name="Pangilinan J."/>
            <person name="Riley R."/>
            <person name="Labutti K."/>
            <person name="Andreopoulos B."/>
            <person name="Lipzen A."/>
            <person name="Chen C."/>
            <person name="Yanf M."/>
            <person name="Daum C."/>
            <person name="Ng V."/>
            <person name="Clum A."/>
            <person name="Steindorff A."/>
            <person name="Ohm R."/>
            <person name="Martin F."/>
            <person name="Silar P."/>
            <person name="Natvig D."/>
            <person name="Lalanne C."/>
            <person name="Gautier V."/>
            <person name="Ament-Velasquez S.L."/>
            <person name="Kruys A."/>
            <person name="Hutchinson M.I."/>
            <person name="Powell A.J."/>
            <person name="Barry K."/>
            <person name="Miller A.N."/>
            <person name="Grigoriev I.V."/>
            <person name="Debuchy R."/>
            <person name="Gladieux P."/>
            <person name="Thoren M.H."/>
            <person name="Johannesson H."/>
        </authorList>
    </citation>
    <scope>NUCLEOTIDE SEQUENCE</scope>
    <source>
        <strain evidence="3">CBS 606.72</strain>
    </source>
</reference>
<feature type="coiled-coil region" evidence="2">
    <location>
        <begin position="205"/>
        <end position="232"/>
    </location>
</feature>
<dbReference type="PANTHER" id="PTHR23160">
    <property type="entry name" value="SYNAPTONEMAL COMPLEX PROTEIN-RELATED"/>
    <property type="match status" value="1"/>
</dbReference>
<dbReference type="AlphaFoldDB" id="A0AA39WVQ7"/>
<organism evidence="3 4">
    <name type="scientific">Immersiella caudata</name>
    <dbReference type="NCBI Taxonomy" id="314043"/>
    <lineage>
        <taxon>Eukaryota</taxon>
        <taxon>Fungi</taxon>
        <taxon>Dikarya</taxon>
        <taxon>Ascomycota</taxon>
        <taxon>Pezizomycotina</taxon>
        <taxon>Sordariomycetes</taxon>
        <taxon>Sordariomycetidae</taxon>
        <taxon>Sordariales</taxon>
        <taxon>Lasiosphaeriaceae</taxon>
        <taxon>Immersiella</taxon>
    </lineage>
</organism>
<evidence type="ECO:0000313" key="3">
    <source>
        <dbReference type="EMBL" id="KAK0622518.1"/>
    </source>
</evidence>
<name>A0AA39WVQ7_9PEZI</name>
<dbReference type="PANTHER" id="PTHR23160:SF19">
    <property type="entry name" value="MYOSIN HEAVY CHAIN-RELATED PROTEIN"/>
    <property type="match status" value="1"/>
</dbReference>
<sequence>MAMRWDPEALFNLRGIAPEGDIQCSGVCGSNGRRGKRCGWTTERWDIGDDDRLEAQVMLSALGRKHPSEITIQELTRLAAVCLCGNWHKKQRGTIATKWMDQVEALAATTPAEIPPLPSTPERPNATQPTPSIFNFGNPTPPSSQENLKLSPFTSPLGPPIPRFVFGANGESSTNNTPQTEQQLLDARTKISTLTSRIETLNMALAQKDLDISTASNELARTKQQLTTTSDEPAGTRQQLTTVSDELSRTQQQVTTLSSEKNHLVEQYKKDLASQLQKLTEVKDGELRAVLFQHTTELTRLREKAKQDLETQAQEYNSRVQQAERERDAAQTKFRNLRQEAEKKLAAGSEGNRALSEEVATLKGKLESAGAQNTELVRELGDTQEALGAAGQRAVELERKLREQKGRAVELEGELREERGRAALGRGRQSRIWLGRVWRRIRGGKSEFWV</sequence>
<feature type="coiled-coil region" evidence="2">
    <location>
        <begin position="306"/>
        <end position="421"/>
    </location>
</feature>
<evidence type="ECO:0000256" key="2">
    <source>
        <dbReference type="SAM" id="Coils"/>
    </source>
</evidence>
<gene>
    <name evidence="3" type="ORF">B0T14DRAFT_494161</name>
</gene>